<dbReference type="AlphaFoldDB" id="A0A085ZJZ2"/>
<dbReference type="RefSeq" id="WP_035681434.1">
    <property type="nucleotide sequence ID" value="NZ_JPRL01000001.1"/>
</dbReference>
<keyword evidence="5" id="KW-1185">Reference proteome</keyword>
<dbReference type="PROSITE" id="PS51462">
    <property type="entry name" value="NUDIX"/>
    <property type="match status" value="1"/>
</dbReference>
<dbReference type="Gene3D" id="1.10.10.10">
    <property type="entry name" value="Winged helix-like DNA-binding domain superfamily/Winged helix DNA-binding domain"/>
    <property type="match status" value="1"/>
</dbReference>
<dbReference type="Proteomes" id="UP000028715">
    <property type="component" value="Unassembled WGS sequence"/>
</dbReference>
<dbReference type="SUPFAM" id="SSF55811">
    <property type="entry name" value="Nudix"/>
    <property type="match status" value="1"/>
</dbReference>
<dbReference type="Pfam" id="PF21906">
    <property type="entry name" value="WHD_NrtR"/>
    <property type="match status" value="1"/>
</dbReference>
<evidence type="ECO:0000313" key="4">
    <source>
        <dbReference type="EMBL" id="KFF04756.1"/>
    </source>
</evidence>
<organism evidence="4 5">
    <name type="scientific">Flavobacterium reichenbachii</name>
    <dbReference type="NCBI Taxonomy" id="362418"/>
    <lineage>
        <taxon>Bacteria</taxon>
        <taxon>Pseudomonadati</taxon>
        <taxon>Bacteroidota</taxon>
        <taxon>Flavobacteriia</taxon>
        <taxon>Flavobacteriales</taxon>
        <taxon>Flavobacteriaceae</taxon>
        <taxon>Flavobacterium</taxon>
    </lineage>
</organism>
<dbReference type="PANTHER" id="PTHR43736:SF4">
    <property type="entry name" value="SLR1690 PROTEIN"/>
    <property type="match status" value="1"/>
</dbReference>
<dbReference type="PROSITE" id="PS00893">
    <property type="entry name" value="NUDIX_BOX"/>
    <property type="match status" value="1"/>
</dbReference>
<proteinExistence type="inferred from homology"/>
<dbReference type="STRING" id="362418.IW19_04055"/>
<keyword evidence="1 2" id="KW-0378">Hydrolase</keyword>
<dbReference type="SUPFAM" id="SSF46785">
    <property type="entry name" value="Winged helix' DNA-binding domain"/>
    <property type="match status" value="1"/>
</dbReference>
<dbReference type="InterPro" id="IPR015797">
    <property type="entry name" value="NUDIX_hydrolase-like_dom_sf"/>
</dbReference>
<dbReference type="InterPro" id="IPR054105">
    <property type="entry name" value="WHD_NrtR"/>
</dbReference>
<dbReference type="InterPro" id="IPR020476">
    <property type="entry name" value="Nudix_hydrolase"/>
</dbReference>
<sequence length="230" mass="26823">MENLQNIRVAVDAIVFGYQNSQLYVLLIQQKFGSSESYWAFPGGLVKNDESLQDAVKRELKEETNVAVNYFEQLFTFGDDVYRDPRNRVISVAYFALVDPSKLQIKADSDAEKVQWFKIDDVPAMAFDHNIILKKAIERLQAKLTYEPIGFDLLPKEFLFSELENLYCTILEKEIERRNFRKKILSFGIVEETENYSPIKTGRPAKLFCFNKQKYNDLRKGGFHFEIKFA</sequence>
<dbReference type="Gene3D" id="3.90.79.10">
    <property type="entry name" value="Nucleoside Triphosphate Pyrophosphohydrolase"/>
    <property type="match status" value="1"/>
</dbReference>
<evidence type="ECO:0000259" key="3">
    <source>
        <dbReference type="PROSITE" id="PS51462"/>
    </source>
</evidence>
<feature type="domain" description="Nudix hydrolase" evidence="3">
    <location>
        <begin position="6"/>
        <end position="141"/>
    </location>
</feature>
<comment type="caution">
    <text evidence="4">The sequence shown here is derived from an EMBL/GenBank/DDBJ whole genome shotgun (WGS) entry which is preliminary data.</text>
</comment>
<name>A0A085ZJZ2_9FLAO</name>
<dbReference type="OrthoDB" id="9786141at2"/>
<evidence type="ECO:0000256" key="1">
    <source>
        <dbReference type="ARBA" id="ARBA00022801"/>
    </source>
</evidence>
<dbReference type="Pfam" id="PF00293">
    <property type="entry name" value="NUDIX"/>
    <property type="match status" value="1"/>
</dbReference>
<evidence type="ECO:0000313" key="5">
    <source>
        <dbReference type="Proteomes" id="UP000028715"/>
    </source>
</evidence>
<dbReference type="InterPro" id="IPR020084">
    <property type="entry name" value="NUDIX_hydrolase_CS"/>
</dbReference>
<comment type="similarity">
    <text evidence="2">Belongs to the Nudix hydrolase family.</text>
</comment>
<evidence type="ECO:0000256" key="2">
    <source>
        <dbReference type="RuleBase" id="RU003476"/>
    </source>
</evidence>
<dbReference type="InterPro" id="IPR000086">
    <property type="entry name" value="NUDIX_hydrolase_dom"/>
</dbReference>
<dbReference type="InterPro" id="IPR036390">
    <property type="entry name" value="WH_DNA-bd_sf"/>
</dbReference>
<dbReference type="eggNOG" id="COG1051">
    <property type="taxonomic scope" value="Bacteria"/>
</dbReference>
<dbReference type="CDD" id="cd18873">
    <property type="entry name" value="NUDIX_NadM_like"/>
    <property type="match status" value="1"/>
</dbReference>
<dbReference type="GO" id="GO:0016787">
    <property type="term" value="F:hydrolase activity"/>
    <property type="evidence" value="ECO:0007669"/>
    <property type="project" value="UniProtKB-KW"/>
</dbReference>
<accession>A0A085ZJZ2</accession>
<dbReference type="InterPro" id="IPR036388">
    <property type="entry name" value="WH-like_DNA-bd_sf"/>
</dbReference>
<dbReference type="PRINTS" id="PR00502">
    <property type="entry name" value="NUDIXFAMILY"/>
</dbReference>
<dbReference type="PANTHER" id="PTHR43736">
    <property type="entry name" value="ADP-RIBOSE PYROPHOSPHATASE"/>
    <property type="match status" value="1"/>
</dbReference>
<gene>
    <name evidence="4" type="ORF">IW19_04055</name>
</gene>
<dbReference type="EMBL" id="JPRL01000001">
    <property type="protein sequence ID" value="KFF04756.1"/>
    <property type="molecule type" value="Genomic_DNA"/>
</dbReference>
<protein>
    <submittedName>
        <fullName evidence="4">NUDIX hydrolase</fullName>
    </submittedName>
</protein>
<reference evidence="4 5" key="1">
    <citation type="submission" date="2014-07" db="EMBL/GenBank/DDBJ databases">
        <title>Genome of Flavobacterium reichenbachii LMG 25512.</title>
        <authorList>
            <person name="Stropko S.J."/>
            <person name="Pipes S.E."/>
            <person name="Newman J.D."/>
        </authorList>
    </citation>
    <scope>NUCLEOTIDE SEQUENCE [LARGE SCALE GENOMIC DNA]</scope>
    <source>
        <strain evidence="4 5">LMG 25512</strain>
    </source>
</reference>